<organism evidence="3 4">
    <name type="scientific">Nocardioides mangrovi</name>
    <dbReference type="NCBI Taxonomy" id="2874580"/>
    <lineage>
        <taxon>Bacteria</taxon>
        <taxon>Bacillati</taxon>
        <taxon>Actinomycetota</taxon>
        <taxon>Actinomycetes</taxon>
        <taxon>Propionibacteriales</taxon>
        <taxon>Nocardioidaceae</taxon>
        <taxon>Nocardioides</taxon>
    </lineage>
</organism>
<comment type="caution">
    <text evidence="3">The sequence shown here is derived from an EMBL/GenBank/DDBJ whole genome shotgun (WGS) entry which is preliminary data.</text>
</comment>
<reference evidence="3 4" key="1">
    <citation type="submission" date="2021-09" db="EMBL/GenBank/DDBJ databases">
        <title>Whole genome sequence of Nocardioides sp. GBK3QG-3.</title>
        <authorList>
            <person name="Tuo L."/>
        </authorList>
    </citation>
    <scope>NUCLEOTIDE SEQUENCE [LARGE SCALE GENOMIC DNA]</scope>
    <source>
        <strain evidence="3 4">GBK3QG-3</strain>
    </source>
</reference>
<feature type="region of interest" description="Disordered" evidence="1">
    <location>
        <begin position="1"/>
        <end position="22"/>
    </location>
</feature>
<dbReference type="Proteomes" id="UP000780875">
    <property type="component" value="Unassembled WGS sequence"/>
</dbReference>
<name>A0ABS7UF13_9ACTN</name>
<feature type="transmembrane region" description="Helical" evidence="2">
    <location>
        <begin position="29"/>
        <end position="55"/>
    </location>
</feature>
<evidence type="ECO:0000313" key="4">
    <source>
        <dbReference type="Proteomes" id="UP000780875"/>
    </source>
</evidence>
<evidence type="ECO:0000313" key="3">
    <source>
        <dbReference type="EMBL" id="MBZ5739601.1"/>
    </source>
</evidence>
<protein>
    <recommendedName>
        <fullName evidence="5">DUF4190 domain-containing protein</fullName>
    </recommendedName>
</protein>
<dbReference type="EMBL" id="JAIQZJ010000009">
    <property type="protein sequence ID" value="MBZ5739601.1"/>
    <property type="molecule type" value="Genomic_DNA"/>
</dbReference>
<keyword evidence="2" id="KW-1133">Transmembrane helix</keyword>
<keyword evidence="2" id="KW-0812">Transmembrane</keyword>
<keyword evidence="2" id="KW-0472">Membrane</keyword>
<dbReference type="RefSeq" id="WP_224123971.1">
    <property type="nucleotide sequence ID" value="NZ_JAIQZJ010000009.1"/>
</dbReference>
<evidence type="ECO:0008006" key="5">
    <source>
        <dbReference type="Google" id="ProtNLM"/>
    </source>
</evidence>
<evidence type="ECO:0000256" key="2">
    <source>
        <dbReference type="SAM" id="Phobius"/>
    </source>
</evidence>
<sequence>MSQQPPPPYGYPQQPYYGPPPDHPQATTVLVLGILGLVVCQVISPVAWVMGNRVLREIDASGGQLGGRSNVNAGRICGIIGTILIGISLLVLVGFLGIFVVAGVAGSVG</sequence>
<gene>
    <name evidence="3" type="ORF">K8U61_15610</name>
</gene>
<accession>A0ABS7UF13</accession>
<feature type="transmembrane region" description="Helical" evidence="2">
    <location>
        <begin position="76"/>
        <end position="105"/>
    </location>
</feature>
<keyword evidence="4" id="KW-1185">Reference proteome</keyword>
<feature type="compositionally biased region" description="Pro residues" evidence="1">
    <location>
        <begin position="1"/>
        <end position="10"/>
    </location>
</feature>
<proteinExistence type="predicted"/>
<evidence type="ECO:0000256" key="1">
    <source>
        <dbReference type="SAM" id="MobiDB-lite"/>
    </source>
</evidence>